<dbReference type="AlphaFoldDB" id="A0A9P7KM55"/>
<dbReference type="CDD" id="cd11296">
    <property type="entry name" value="O-FucT_like"/>
    <property type="match status" value="1"/>
</dbReference>
<reference evidence="4" key="2">
    <citation type="submission" date="2021-10" db="EMBL/GenBank/DDBJ databases">
        <title>Phylogenomics reveals ancestral predisposition of the termite-cultivated fungus Termitomyces towards a domesticated lifestyle.</title>
        <authorList>
            <person name="Auxier B."/>
            <person name="Grum-Grzhimaylo A."/>
            <person name="Cardenas M.E."/>
            <person name="Lodge J.D."/>
            <person name="Laessoe T."/>
            <person name="Pedersen O."/>
            <person name="Smith M.E."/>
            <person name="Kuyper T.W."/>
            <person name="Franco-Molano E.A."/>
            <person name="Baroni T.J."/>
            <person name="Aanen D.K."/>
        </authorList>
    </citation>
    <scope>NUCLEOTIDE SEQUENCE</scope>
    <source>
        <strain evidence="4">D49</strain>
    </source>
</reference>
<keyword evidence="3" id="KW-0119">Carbohydrate metabolism</keyword>
<dbReference type="Pfam" id="PF10250">
    <property type="entry name" value="O-FucT"/>
    <property type="match status" value="1"/>
</dbReference>
<keyword evidence="5" id="KW-1185">Reference proteome</keyword>
<dbReference type="GO" id="GO:0006004">
    <property type="term" value="P:fucose metabolic process"/>
    <property type="evidence" value="ECO:0007669"/>
    <property type="project" value="UniProtKB-KW"/>
</dbReference>
<evidence type="ECO:0000256" key="2">
    <source>
        <dbReference type="ARBA" id="ARBA00023253"/>
    </source>
</evidence>
<accession>A0A9P7KM55</accession>
<evidence type="ECO:0000313" key="4">
    <source>
        <dbReference type="EMBL" id="KAG5653460.1"/>
    </source>
</evidence>
<comment type="caution">
    <text evidence="4">The sequence shown here is derived from an EMBL/GenBank/DDBJ whole genome shotgun (WGS) entry which is preliminary data.</text>
</comment>
<name>A0A9P7KM55_9AGAR</name>
<evidence type="ECO:0000313" key="5">
    <source>
        <dbReference type="Proteomes" id="UP000717328"/>
    </source>
</evidence>
<evidence type="ECO:0000256" key="3">
    <source>
        <dbReference type="ARBA" id="ARBA00023277"/>
    </source>
</evidence>
<dbReference type="InterPro" id="IPR019378">
    <property type="entry name" value="GDP-Fuc_O-FucTrfase"/>
</dbReference>
<keyword evidence="2" id="KW-0294">Fucose metabolism</keyword>
<dbReference type="EMBL" id="JABCKI010000051">
    <property type="protein sequence ID" value="KAG5653460.1"/>
    <property type="molecule type" value="Genomic_DNA"/>
</dbReference>
<dbReference type="GO" id="GO:0016740">
    <property type="term" value="F:transferase activity"/>
    <property type="evidence" value="ECO:0007669"/>
    <property type="project" value="UniProtKB-KW"/>
</dbReference>
<dbReference type="OrthoDB" id="2559662at2759"/>
<proteinExistence type="predicted"/>
<sequence>MPLNAFISGPTAGGAMSTPRAVNAEFWNSICPRSERKIISSVNQPDGIEGDVLMDWWVTRLEGIDERCVEIDSEKKTMFDYILFGDTRILSLWPGLSKSPILKDFKWSSLVQSTIDSNLAVIHPDAPSSTSTSSSSSTTLNGLIAVHLRRGDFKGHCKYLVKWHAEYMGFNRFPSMLDTFDSSSERPPEMHRQYYMQHCMPEVEEIMERLRAVRMVNPGLNRVYALTNGKKDWVVGLKRALLRDGWVDVKSSLDLKMDSAQRHVSMAVDMAIAEQAEVFLGNGVCFVRLLRATFGLMSSLQFSSLTSNVVTLRMAKGLPTSSNRLL</sequence>
<protein>
    <submittedName>
        <fullName evidence="4">Uncharacterized protein</fullName>
    </submittedName>
</protein>
<reference evidence="4" key="1">
    <citation type="submission" date="2021-02" db="EMBL/GenBank/DDBJ databases">
        <authorList>
            <person name="Nieuwenhuis M."/>
            <person name="Van De Peppel L.J.J."/>
        </authorList>
    </citation>
    <scope>NUCLEOTIDE SEQUENCE</scope>
    <source>
        <strain evidence="4">D49</strain>
    </source>
</reference>
<organism evidence="4 5">
    <name type="scientific">Sphagnurus paluster</name>
    <dbReference type="NCBI Taxonomy" id="117069"/>
    <lineage>
        <taxon>Eukaryota</taxon>
        <taxon>Fungi</taxon>
        <taxon>Dikarya</taxon>
        <taxon>Basidiomycota</taxon>
        <taxon>Agaricomycotina</taxon>
        <taxon>Agaricomycetes</taxon>
        <taxon>Agaricomycetidae</taxon>
        <taxon>Agaricales</taxon>
        <taxon>Tricholomatineae</taxon>
        <taxon>Lyophyllaceae</taxon>
        <taxon>Sphagnurus</taxon>
    </lineage>
</organism>
<gene>
    <name evidence="4" type="ORF">H0H81_000229</name>
</gene>
<evidence type="ECO:0000256" key="1">
    <source>
        <dbReference type="ARBA" id="ARBA00022679"/>
    </source>
</evidence>
<keyword evidence="1" id="KW-0808">Transferase</keyword>
<dbReference type="Proteomes" id="UP000717328">
    <property type="component" value="Unassembled WGS sequence"/>
</dbReference>
<dbReference type="Gene3D" id="3.40.50.11350">
    <property type="match status" value="1"/>
</dbReference>